<dbReference type="InterPro" id="IPR029052">
    <property type="entry name" value="Metallo-depent_PP-like"/>
</dbReference>
<dbReference type="Pfam" id="PF00149">
    <property type="entry name" value="Metallophos"/>
    <property type="match status" value="1"/>
</dbReference>
<feature type="domain" description="Calcineurin-like phosphoesterase C-terminal" evidence="3">
    <location>
        <begin position="333"/>
        <end position="472"/>
    </location>
</feature>
<dbReference type="EMBL" id="CP032382">
    <property type="protein sequence ID" value="AYB32537.1"/>
    <property type="molecule type" value="Genomic_DNA"/>
</dbReference>
<dbReference type="SUPFAM" id="SSF56300">
    <property type="entry name" value="Metallo-dependent phosphatases"/>
    <property type="match status" value="1"/>
</dbReference>
<dbReference type="Proteomes" id="UP000266183">
    <property type="component" value="Chromosome"/>
</dbReference>
<evidence type="ECO:0000259" key="2">
    <source>
        <dbReference type="Pfam" id="PF00149"/>
    </source>
</evidence>
<gene>
    <name evidence="5" type="ORF">D4L85_19005</name>
</gene>
<dbReference type="Pfam" id="PF16370">
    <property type="entry name" value="MetallophosC"/>
    <property type="match status" value="1"/>
</dbReference>
<dbReference type="Pfam" id="PF16371">
    <property type="entry name" value="MetallophosN"/>
    <property type="match status" value="1"/>
</dbReference>
<sequence length="479" mass="53162">MKRRIFLRNLAGLGAATTLISPALAATPADGVGQVKGKVQSSGSGVAGVVVSDGYTVAVTDKKGNYSLPLHSDAEFVFISIPAGHAIPSEKGLARFYQPLKKGQAQTADFNLQKNPLDDTRHALIIWADTQMVKDQDAETLVKVSAPDTAALIQSLGNIPTHGITVGDLVHDRFDLFDDYARAVEVTGIPFFQAIGNHDMDYTARTDDQSQSKYKSLFGPSYYSFNRGKIHYVVLDDVFFLGKGHNYIGYITENQLQWLEQDLKHVAAGSTVIVSLHIPTNTNAADREQKPENPGGTVSNREHLYSLLKPFKVHIMSGHTHWNEKWEKDNIMEHNHGTVCGAWWREQAVAADGTPNGYAVYEINGNDVTWYYKSTGKSAEHQMTLYKPGRSTTKPEAVVANIWNWDGQWKVEWAEDGMPKGAMEQIRCQDPVVVESYPKNMHVMSDHFFAAVPSAHAKEIQVKATDRFGKVYQETIRLV</sequence>
<dbReference type="PANTHER" id="PTHR43143">
    <property type="entry name" value="METALLOPHOSPHOESTERASE, CALCINEURIN SUPERFAMILY"/>
    <property type="match status" value="1"/>
</dbReference>
<dbReference type="Gene3D" id="3.60.21.10">
    <property type="match status" value="1"/>
</dbReference>
<feature type="signal peptide" evidence="1">
    <location>
        <begin position="1"/>
        <end position="25"/>
    </location>
</feature>
<feature type="domain" description="Calcineurin-like phosphoesterase" evidence="2">
    <location>
        <begin position="145"/>
        <end position="322"/>
    </location>
</feature>
<dbReference type="RefSeq" id="WP_119755790.1">
    <property type="nucleotide sequence ID" value="NZ_CP032382.1"/>
</dbReference>
<dbReference type="InterPro" id="IPR051918">
    <property type="entry name" value="STPP_CPPED1"/>
</dbReference>
<dbReference type="KEGG" id="chk:D4L85_19005"/>
<dbReference type="OrthoDB" id="1776264at2"/>
<dbReference type="InterPro" id="IPR004843">
    <property type="entry name" value="Calcineurin-like_PHP"/>
</dbReference>
<evidence type="ECO:0000256" key="1">
    <source>
        <dbReference type="SAM" id="SignalP"/>
    </source>
</evidence>
<protein>
    <submittedName>
        <fullName evidence="5">Metallophosphoesterase</fullName>
    </submittedName>
</protein>
<dbReference type="GO" id="GO:0016787">
    <property type="term" value="F:hydrolase activity"/>
    <property type="evidence" value="ECO:0007669"/>
    <property type="project" value="InterPro"/>
</dbReference>
<organism evidence="5 6">
    <name type="scientific">Chryseolinea soli</name>
    <dbReference type="NCBI Taxonomy" id="2321403"/>
    <lineage>
        <taxon>Bacteria</taxon>
        <taxon>Pseudomonadati</taxon>
        <taxon>Bacteroidota</taxon>
        <taxon>Cytophagia</taxon>
        <taxon>Cytophagales</taxon>
        <taxon>Fulvivirgaceae</taxon>
        <taxon>Chryseolinea</taxon>
    </lineage>
</organism>
<dbReference type="PANTHER" id="PTHR43143:SF1">
    <property type="entry name" value="SERINE_THREONINE-PROTEIN PHOSPHATASE CPPED1"/>
    <property type="match status" value="1"/>
</dbReference>
<dbReference type="AlphaFoldDB" id="A0A385SQL1"/>
<name>A0A385SQL1_9BACT</name>
<dbReference type="InterPro" id="IPR032285">
    <property type="entry name" value="Metallophos_N"/>
</dbReference>
<reference evidence="6" key="1">
    <citation type="submission" date="2018-09" db="EMBL/GenBank/DDBJ databases">
        <title>Chryseolinea sp. KIS68-18 isolated from soil.</title>
        <authorList>
            <person name="Weon H.-Y."/>
            <person name="Kwon S.-W."/>
            <person name="Lee S.A."/>
        </authorList>
    </citation>
    <scope>NUCLEOTIDE SEQUENCE [LARGE SCALE GENOMIC DNA]</scope>
    <source>
        <strain evidence="6">KIS68-18</strain>
    </source>
</reference>
<keyword evidence="6" id="KW-1185">Reference proteome</keyword>
<keyword evidence="1" id="KW-0732">Signal</keyword>
<feature type="domain" description="Calcineurin-like phosphoesterase N-terminal" evidence="4">
    <location>
        <begin position="37"/>
        <end position="112"/>
    </location>
</feature>
<evidence type="ECO:0000313" key="6">
    <source>
        <dbReference type="Proteomes" id="UP000266183"/>
    </source>
</evidence>
<proteinExistence type="predicted"/>
<evidence type="ECO:0000259" key="4">
    <source>
        <dbReference type="Pfam" id="PF16371"/>
    </source>
</evidence>
<evidence type="ECO:0000313" key="5">
    <source>
        <dbReference type="EMBL" id="AYB32537.1"/>
    </source>
</evidence>
<accession>A0A385SQL1</accession>
<dbReference type="InterPro" id="IPR032288">
    <property type="entry name" value="Metallophos_C"/>
</dbReference>
<feature type="chain" id="PRO_5017284079" evidence="1">
    <location>
        <begin position="26"/>
        <end position="479"/>
    </location>
</feature>
<evidence type="ECO:0000259" key="3">
    <source>
        <dbReference type="Pfam" id="PF16370"/>
    </source>
</evidence>